<comment type="caution">
    <text evidence="2">The sequence shown here is derived from an EMBL/GenBank/DDBJ whole genome shotgun (WGS) entry which is preliminary data.</text>
</comment>
<evidence type="ECO:0000313" key="3">
    <source>
        <dbReference type="Proteomes" id="UP000324897"/>
    </source>
</evidence>
<evidence type="ECO:0000313" key="2">
    <source>
        <dbReference type="EMBL" id="TVU26840.1"/>
    </source>
</evidence>
<name>A0A5J9UUW4_9POAL</name>
<feature type="region of interest" description="Disordered" evidence="1">
    <location>
        <begin position="161"/>
        <end position="182"/>
    </location>
</feature>
<evidence type="ECO:0008006" key="4">
    <source>
        <dbReference type="Google" id="ProtNLM"/>
    </source>
</evidence>
<organism evidence="2 3">
    <name type="scientific">Eragrostis curvula</name>
    <name type="common">weeping love grass</name>
    <dbReference type="NCBI Taxonomy" id="38414"/>
    <lineage>
        <taxon>Eukaryota</taxon>
        <taxon>Viridiplantae</taxon>
        <taxon>Streptophyta</taxon>
        <taxon>Embryophyta</taxon>
        <taxon>Tracheophyta</taxon>
        <taxon>Spermatophyta</taxon>
        <taxon>Magnoliopsida</taxon>
        <taxon>Liliopsida</taxon>
        <taxon>Poales</taxon>
        <taxon>Poaceae</taxon>
        <taxon>PACMAD clade</taxon>
        <taxon>Chloridoideae</taxon>
        <taxon>Eragrostideae</taxon>
        <taxon>Eragrostidinae</taxon>
        <taxon>Eragrostis</taxon>
    </lineage>
</organism>
<dbReference type="Gramene" id="TVU26840">
    <property type="protein sequence ID" value="TVU26840"/>
    <property type="gene ID" value="EJB05_29405"/>
</dbReference>
<dbReference type="AlphaFoldDB" id="A0A5J9UUW4"/>
<gene>
    <name evidence="2" type="ORF">EJB05_29405</name>
</gene>
<feature type="compositionally biased region" description="Basic and acidic residues" evidence="1">
    <location>
        <begin position="168"/>
        <end position="182"/>
    </location>
</feature>
<dbReference type="Proteomes" id="UP000324897">
    <property type="component" value="Chromosome 2"/>
</dbReference>
<sequence length="182" mass="20264">MFENPGSDVSELLHEMNRKLEDMAGGPGVSKELSNLPKVPPGDRMNVEDAAVQEDALIAKKRAQSRESSRRYRERQRAARQAENQDPGLTPMERKMPVSLLNSRGIRGNEPYSSFNAGHWDNRASVSYYIRDTSHGSAMWCRCEPSFQQKTRGAHQADFWPAAVPSDESGKGTAIDERGSAD</sequence>
<proteinExistence type="predicted"/>
<feature type="compositionally biased region" description="Basic and acidic residues" evidence="1">
    <location>
        <begin position="64"/>
        <end position="77"/>
    </location>
</feature>
<accession>A0A5J9UUW4</accession>
<feature type="region of interest" description="Disordered" evidence="1">
    <location>
        <begin position="1"/>
        <end position="94"/>
    </location>
</feature>
<feature type="compositionally biased region" description="Basic and acidic residues" evidence="1">
    <location>
        <begin position="11"/>
        <end position="22"/>
    </location>
</feature>
<evidence type="ECO:0000256" key="1">
    <source>
        <dbReference type="SAM" id="MobiDB-lite"/>
    </source>
</evidence>
<feature type="non-terminal residue" evidence="2">
    <location>
        <position position="1"/>
    </location>
</feature>
<reference evidence="2 3" key="1">
    <citation type="journal article" date="2019" name="Sci. Rep.">
        <title>A high-quality genome of Eragrostis curvula grass provides insights into Poaceae evolution and supports new strategies to enhance forage quality.</title>
        <authorList>
            <person name="Carballo J."/>
            <person name="Santos B.A.C.M."/>
            <person name="Zappacosta D."/>
            <person name="Garbus I."/>
            <person name="Selva J.P."/>
            <person name="Gallo C.A."/>
            <person name="Diaz A."/>
            <person name="Albertini E."/>
            <person name="Caccamo M."/>
            <person name="Echenique V."/>
        </authorList>
    </citation>
    <scope>NUCLEOTIDE SEQUENCE [LARGE SCALE GENOMIC DNA]</scope>
    <source>
        <strain evidence="3">cv. Victoria</strain>
        <tissue evidence="2">Leaf</tissue>
    </source>
</reference>
<keyword evidence="3" id="KW-1185">Reference proteome</keyword>
<dbReference type="EMBL" id="RWGY01000013">
    <property type="protein sequence ID" value="TVU26840.1"/>
    <property type="molecule type" value="Genomic_DNA"/>
</dbReference>
<protein>
    <recommendedName>
        <fullName evidence="4">BZIP domain-containing protein</fullName>
    </recommendedName>
</protein>